<comment type="similarity">
    <text evidence="2 12">Belongs to the small Tim family.</text>
</comment>
<evidence type="ECO:0000256" key="1">
    <source>
        <dbReference type="ARBA" id="ARBA00004137"/>
    </source>
</evidence>
<evidence type="ECO:0000259" key="14">
    <source>
        <dbReference type="Pfam" id="PF02953"/>
    </source>
</evidence>
<keyword evidence="11 12" id="KW-0143">Chaperone</keyword>
<evidence type="ECO:0000256" key="9">
    <source>
        <dbReference type="ARBA" id="ARBA00023128"/>
    </source>
</evidence>
<comment type="function">
    <text evidence="12">Mitochondrial intermembrane chaperone that participates in the import and insertion of some multi-pass transmembrane proteins into the mitochondrial inner membrane. Also required for the transfer of beta-barrel precursors from the TOM complex to the sorting and assembly machinery (SAM complex) of the outer membrane. Acts as a chaperone-like protein that protects the hydrophobic precursors from aggregation and guide them through the mitochondrial intermembrane space.</text>
</comment>
<feature type="region of interest" description="Disordered" evidence="13">
    <location>
        <begin position="1"/>
        <end position="23"/>
    </location>
</feature>
<dbReference type="Proteomes" id="UP000777482">
    <property type="component" value="Unassembled WGS sequence"/>
</dbReference>
<comment type="caution">
    <text evidence="15">The sequence shown here is derived from an EMBL/GenBank/DDBJ whole genome shotgun (WGS) entry which is preliminary data.</text>
</comment>
<dbReference type="GO" id="GO:0015031">
    <property type="term" value="P:protein transport"/>
    <property type="evidence" value="ECO:0007669"/>
    <property type="project" value="UniProtKB-KW"/>
</dbReference>
<dbReference type="AlphaFoldDB" id="A0A9P7B9K4"/>
<keyword evidence="5 12" id="KW-0472">Membrane</keyword>
<protein>
    <recommendedName>
        <fullName evidence="12">Mitochondrial import inner membrane translocase subunit</fullName>
    </recommendedName>
</protein>
<feature type="domain" description="Tim10-like" evidence="14">
    <location>
        <begin position="27"/>
        <end position="88"/>
    </location>
</feature>
<comment type="domain">
    <text evidence="12">The twin CX3C motif contains 4 conserved Cys residues that form 2 disulfide bonds in the mitochondrial intermembrane space.</text>
</comment>
<evidence type="ECO:0000256" key="6">
    <source>
        <dbReference type="ARBA" id="ARBA00022833"/>
    </source>
</evidence>
<dbReference type="GO" id="GO:0046872">
    <property type="term" value="F:metal ion binding"/>
    <property type="evidence" value="ECO:0007669"/>
    <property type="project" value="UniProtKB-KW"/>
</dbReference>
<keyword evidence="6" id="KW-0862">Zinc</keyword>
<organism evidence="15 16">
    <name type="scientific">Rhodotorula mucilaginosa</name>
    <name type="common">Yeast</name>
    <name type="synonym">Rhodotorula rubra</name>
    <dbReference type="NCBI Taxonomy" id="5537"/>
    <lineage>
        <taxon>Eukaryota</taxon>
        <taxon>Fungi</taxon>
        <taxon>Dikarya</taxon>
        <taxon>Basidiomycota</taxon>
        <taxon>Pucciniomycotina</taxon>
        <taxon>Microbotryomycetes</taxon>
        <taxon>Sporidiobolales</taxon>
        <taxon>Sporidiobolaceae</taxon>
        <taxon>Rhodotorula</taxon>
    </lineage>
</organism>
<dbReference type="FunFam" id="1.10.287.810:FF:000001">
    <property type="entry name" value="mitochondrial import inner membrane translocase subunit TIM13"/>
    <property type="match status" value="1"/>
</dbReference>
<keyword evidence="7 12" id="KW-0653">Protein transport</keyword>
<dbReference type="Pfam" id="PF02953">
    <property type="entry name" value="zf-Tim10_DDP"/>
    <property type="match status" value="1"/>
</dbReference>
<evidence type="ECO:0000256" key="8">
    <source>
        <dbReference type="ARBA" id="ARBA00023010"/>
    </source>
</evidence>
<evidence type="ECO:0000256" key="3">
    <source>
        <dbReference type="ARBA" id="ARBA00022448"/>
    </source>
</evidence>
<accession>A0A9P7B9K4</accession>
<dbReference type="GO" id="GO:0005743">
    <property type="term" value="C:mitochondrial inner membrane"/>
    <property type="evidence" value="ECO:0007669"/>
    <property type="project" value="UniProtKB-SubCell"/>
</dbReference>
<keyword evidence="16" id="KW-1185">Reference proteome</keyword>
<evidence type="ECO:0000256" key="10">
    <source>
        <dbReference type="ARBA" id="ARBA00023157"/>
    </source>
</evidence>
<evidence type="ECO:0000256" key="2">
    <source>
        <dbReference type="ARBA" id="ARBA00006720"/>
    </source>
</evidence>
<keyword evidence="5 12" id="KW-0999">Mitochondrion inner membrane</keyword>
<evidence type="ECO:0000256" key="12">
    <source>
        <dbReference type="RuleBase" id="RU367043"/>
    </source>
</evidence>
<dbReference type="EMBL" id="PUHQ01000005">
    <property type="protein sequence ID" value="KAG0666368.1"/>
    <property type="molecule type" value="Genomic_DNA"/>
</dbReference>
<evidence type="ECO:0000313" key="16">
    <source>
        <dbReference type="Proteomes" id="UP000777482"/>
    </source>
</evidence>
<evidence type="ECO:0000256" key="5">
    <source>
        <dbReference type="ARBA" id="ARBA00022792"/>
    </source>
</evidence>
<dbReference type="GO" id="GO:0045039">
    <property type="term" value="P:protein insertion into mitochondrial inner membrane"/>
    <property type="evidence" value="ECO:0007669"/>
    <property type="project" value="UniProtKB-ARBA"/>
</dbReference>
<evidence type="ECO:0000256" key="4">
    <source>
        <dbReference type="ARBA" id="ARBA00022723"/>
    </source>
</evidence>
<sequence length="107" mass="11548">MSSLFGNRAGAVSSPSDSAAKAQQIKQEVAQQLALANAQELINKMNDKCFVRCITKPGTSLTPNDEACLMRCTDRFLEAFNLISAKYVQRVQAERESAAAGGNLLPQ</sequence>
<name>A0A9P7B9K4_RHOMI</name>
<reference evidence="15 16" key="1">
    <citation type="submission" date="2020-11" db="EMBL/GenBank/DDBJ databases">
        <title>Kefir isolates.</title>
        <authorList>
            <person name="Marcisauskas S."/>
            <person name="Kim Y."/>
            <person name="Blasche S."/>
        </authorList>
    </citation>
    <scope>NUCLEOTIDE SEQUENCE [LARGE SCALE GENOMIC DNA]</scope>
    <source>
        <strain evidence="15 16">KR</strain>
    </source>
</reference>
<keyword evidence="3 12" id="KW-0813">Transport</keyword>
<keyword evidence="4" id="KW-0479">Metal-binding</keyword>
<evidence type="ECO:0000256" key="13">
    <source>
        <dbReference type="SAM" id="MobiDB-lite"/>
    </source>
</evidence>
<gene>
    <name evidence="15" type="primary">TIM13</name>
    <name evidence="15" type="ORF">C6P46_004938</name>
</gene>
<dbReference type="Gene3D" id="1.10.287.810">
    <property type="entry name" value="Mitochondrial import inner membrane translocase subunit tim13 like domains"/>
    <property type="match status" value="1"/>
</dbReference>
<keyword evidence="10 12" id="KW-1015">Disulfide bond</keyword>
<evidence type="ECO:0000313" key="15">
    <source>
        <dbReference type="EMBL" id="KAG0666368.1"/>
    </source>
</evidence>
<evidence type="ECO:0000256" key="7">
    <source>
        <dbReference type="ARBA" id="ARBA00022927"/>
    </source>
</evidence>
<dbReference type="SUPFAM" id="SSF144122">
    <property type="entry name" value="Tim10-like"/>
    <property type="match status" value="1"/>
</dbReference>
<comment type="subcellular location">
    <subcellularLocation>
        <location evidence="1 12">Mitochondrion inner membrane</location>
        <topology evidence="1 12">Peripheral membrane protein</topology>
        <orientation evidence="1 12">Intermembrane side</orientation>
    </subcellularLocation>
</comment>
<keyword evidence="8 12" id="KW-0811">Translocation</keyword>
<keyword evidence="9 12" id="KW-0496">Mitochondrion</keyword>
<dbReference type="OrthoDB" id="7813104at2759"/>
<proteinExistence type="inferred from homology"/>
<dbReference type="GO" id="GO:0042719">
    <property type="term" value="C:mitochondrial intermembrane space chaperone complex"/>
    <property type="evidence" value="ECO:0007669"/>
    <property type="project" value="UniProtKB-ARBA"/>
</dbReference>
<dbReference type="InterPro" id="IPR004217">
    <property type="entry name" value="Tim10-like"/>
</dbReference>
<evidence type="ECO:0000256" key="11">
    <source>
        <dbReference type="ARBA" id="ARBA00023186"/>
    </source>
</evidence>
<comment type="subunit">
    <text evidence="12">Heterohexamer.</text>
</comment>
<dbReference type="InterPro" id="IPR035427">
    <property type="entry name" value="Tim10-like_dom_sf"/>
</dbReference>